<dbReference type="PANTHER" id="PTHR13878:SF117">
    <property type="entry name" value="OS08G0519100 PROTEIN"/>
    <property type="match status" value="1"/>
</dbReference>
<dbReference type="STRING" id="4540.A0A3L6QIC0"/>
<evidence type="ECO:0000313" key="6">
    <source>
        <dbReference type="Proteomes" id="UP000275267"/>
    </source>
</evidence>
<accession>A0A3L6QIC0</accession>
<dbReference type="EMBL" id="PQIB02000012">
    <property type="protein sequence ID" value="RLM79959.1"/>
    <property type="molecule type" value="Genomic_DNA"/>
</dbReference>
<protein>
    <recommendedName>
        <fullName evidence="4">FAD-binding PCMH-type domain-containing protein</fullName>
    </recommendedName>
</protein>
<dbReference type="InterPro" id="IPR050432">
    <property type="entry name" value="FAD-linked_Oxidoreductases_BP"/>
</dbReference>
<gene>
    <name evidence="5" type="ORF">C2845_PM12G02250</name>
</gene>
<dbReference type="InterPro" id="IPR016166">
    <property type="entry name" value="FAD-bd_PCMH"/>
</dbReference>
<dbReference type="GO" id="GO:0016491">
    <property type="term" value="F:oxidoreductase activity"/>
    <property type="evidence" value="ECO:0007669"/>
    <property type="project" value="UniProtKB-KW"/>
</dbReference>
<keyword evidence="2" id="KW-0560">Oxidoreductase</keyword>
<evidence type="ECO:0000256" key="2">
    <source>
        <dbReference type="ARBA" id="ARBA00023002"/>
    </source>
</evidence>
<organism evidence="5 6">
    <name type="scientific">Panicum miliaceum</name>
    <name type="common">Proso millet</name>
    <name type="synonym">Broomcorn millet</name>
    <dbReference type="NCBI Taxonomy" id="4540"/>
    <lineage>
        <taxon>Eukaryota</taxon>
        <taxon>Viridiplantae</taxon>
        <taxon>Streptophyta</taxon>
        <taxon>Embryophyta</taxon>
        <taxon>Tracheophyta</taxon>
        <taxon>Spermatophyta</taxon>
        <taxon>Magnoliopsida</taxon>
        <taxon>Liliopsida</taxon>
        <taxon>Poales</taxon>
        <taxon>Poaceae</taxon>
        <taxon>PACMAD clade</taxon>
        <taxon>Panicoideae</taxon>
        <taxon>Panicodae</taxon>
        <taxon>Paniceae</taxon>
        <taxon>Panicinae</taxon>
        <taxon>Panicum</taxon>
        <taxon>Panicum sect. Panicum</taxon>
    </lineage>
</organism>
<feature type="chain" id="PRO_5018040588" description="FAD-binding PCMH-type domain-containing protein" evidence="3">
    <location>
        <begin position="21"/>
        <end position="157"/>
    </location>
</feature>
<keyword evidence="6" id="KW-1185">Reference proteome</keyword>
<dbReference type="OrthoDB" id="610608at2759"/>
<dbReference type="Pfam" id="PF01565">
    <property type="entry name" value="FAD_binding_4"/>
    <property type="match status" value="1"/>
</dbReference>
<dbReference type="PANTHER" id="PTHR13878">
    <property type="entry name" value="GULONOLACTONE OXIDASE"/>
    <property type="match status" value="1"/>
</dbReference>
<dbReference type="InterPro" id="IPR016169">
    <property type="entry name" value="FAD-bd_PCMH_sub2"/>
</dbReference>
<proteinExistence type="inferred from homology"/>
<reference evidence="6" key="1">
    <citation type="journal article" date="2019" name="Nat. Commun.">
        <title>The genome of broomcorn millet.</title>
        <authorList>
            <person name="Zou C."/>
            <person name="Miki D."/>
            <person name="Li D."/>
            <person name="Tang Q."/>
            <person name="Xiao L."/>
            <person name="Rajput S."/>
            <person name="Deng P."/>
            <person name="Jia W."/>
            <person name="Huang R."/>
            <person name="Zhang M."/>
            <person name="Sun Y."/>
            <person name="Hu J."/>
            <person name="Fu X."/>
            <person name="Schnable P.S."/>
            <person name="Li F."/>
            <person name="Zhang H."/>
            <person name="Feng B."/>
            <person name="Zhu X."/>
            <person name="Liu R."/>
            <person name="Schnable J.C."/>
            <person name="Zhu J.-K."/>
            <person name="Zhang H."/>
        </authorList>
    </citation>
    <scope>NUCLEOTIDE SEQUENCE [LARGE SCALE GENOMIC DNA]</scope>
</reference>
<dbReference type="GO" id="GO:0071949">
    <property type="term" value="F:FAD binding"/>
    <property type="evidence" value="ECO:0007669"/>
    <property type="project" value="InterPro"/>
</dbReference>
<dbReference type="InterPro" id="IPR036318">
    <property type="entry name" value="FAD-bd_PCMH-like_sf"/>
</dbReference>
<comment type="similarity">
    <text evidence="1">Belongs to the oxygen-dependent FAD-linked oxidoreductase family.</text>
</comment>
<dbReference type="InterPro" id="IPR006094">
    <property type="entry name" value="Oxid_FAD_bind_N"/>
</dbReference>
<evidence type="ECO:0000259" key="4">
    <source>
        <dbReference type="PROSITE" id="PS51387"/>
    </source>
</evidence>
<dbReference type="PROSITE" id="PS51387">
    <property type="entry name" value="FAD_PCMH"/>
    <property type="match status" value="1"/>
</dbReference>
<name>A0A3L6QIC0_PANMI</name>
<evidence type="ECO:0000256" key="3">
    <source>
        <dbReference type="SAM" id="SignalP"/>
    </source>
</evidence>
<feature type="domain" description="FAD-binding PCMH-type" evidence="4">
    <location>
        <begin position="58"/>
        <end position="157"/>
    </location>
</feature>
<dbReference type="Gene3D" id="3.30.465.10">
    <property type="match status" value="1"/>
</dbReference>
<dbReference type="Proteomes" id="UP000275267">
    <property type="component" value="Unassembled WGS sequence"/>
</dbReference>
<keyword evidence="3" id="KW-0732">Signal</keyword>
<feature type="signal peptide" evidence="3">
    <location>
        <begin position="1"/>
        <end position="20"/>
    </location>
</feature>
<evidence type="ECO:0000256" key="1">
    <source>
        <dbReference type="ARBA" id="ARBA00005466"/>
    </source>
</evidence>
<dbReference type="AlphaFoldDB" id="A0A3L6QIC0"/>
<comment type="caution">
    <text evidence="5">The sequence shown here is derived from an EMBL/GenBank/DDBJ whole genome shotgun (WGS) entry which is preliminary data.</text>
</comment>
<dbReference type="SUPFAM" id="SSF56176">
    <property type="entry name" value="FAD-binding/transporter-associated domain-like"/>
    <property type="match status" value="1"/>
</dbReference>
<evidence type="ECO:0000313" key="5">
    <source>
        <dbReference type="EMBL" id="RLM79959.1"/>
    </source>
</evidence>
<sequence>MAMHGLLRAVIAVAITVAAAQCVCPARLAGASAPPPVVRCGAAGCTVTNAYGVFPDRSACRAAAAAFPASERELLAVVANATAAGNRMKVATRYSHSVPKLACPAGDRGLIISTNALNRVVAVDAARGEVTVESGVTLGQLIDAAAKAGLAVPYTTY</sequence>